<name>A0A502FBZ4_9PROT</name>
<organism evidence="5 6">
    <name type="scientific">Muricoccus nepalensis</name>
    <dbReference type="NCBI Taxonomy" id="1854500"/>
    <lineage>
        <taxon>Bacteria</taxon>
        <taxon>Pseudomonadati</taxon>
        <taxon>Pseudomonadota</taxon>
        <taxon>Alphaproteobacteria</taxon>
        <taxon>Acetobacterales</taxon>
        <taxon>Roseomonadaceae</taxon>
        <taxon>Muricoccus</taxon>
    </lineage>
</organism>
<dbReference type="GO" id="GO:0140098">
    <property type="term" value="F:catalytic activity, acting on RNA"/>
    <property type="evidence" value="ECO:0007669"/>
    <property type="project" value="UniProtKB-ARBA"/>
</dbReference>
<dbReference type="RefSeq" id="WP_140886324.1">
    <property type="nucleotide sequence ID" value="NZ_RCZP01000038.1"/>
</dbReference>
<comment type="caution">
    <text evidence="5">The sequence shown here is derived from an EMBL/GenBank/DDBJ whole genome shotgun (WGS) entry which is preliminary data.</text>
</comment>
<dbReference type="InterPro" id="IPR006145">
    <property type="entry name" value="PsdUridine_synth_RsuA/RluA"/>
</dbReference>
<dbReference type="EMBL" id="RCZP01000038">
    <property type="protein sequence ID" value="TPG46926.1"/>
    <property type="molecule type" value="Genomic_DNA"/>
</dbReference>
<evidence type="ECO:0000256" key="3">
    <source>
        <dbReference type="SAM" id="MobiDB-lite"/>
    </source>
</evidence>
<keyword evidence="2" id="KW-0413">Isomerase</keyword>
<dbReference type="InterPro" id="IPR050188">
    <property type="entry name" value="RluA_PseudoU_synthase"/>
</dbReference>
<dbReference type="PANTHER" id="PTHR21600:SF44">
    <property type="entry name" value="RIBOSOMAL LARGE SUBUNIT PSEUDOURIDINE SYNTHASE D"/>
    <property type="match status" value="1"/>
</dbReference>
<comment type="similarity">
    <text evidence="1">Belongs to the pseudouridine synthase RluA family.</text>
</comment>
<evidence type="ECO:0000256" key="2">
    <source>
        <dbReference type="ARBA" id="ARBA00023235"/>
    </source>
</evidence>
<dbReference type="InterPro" id="IPR006224">
    <property type="entry name" value="PsdUridine_synth_RluA-like_CS"/>
</dbReference>
<dbReference type="PROSITE" id="PS01129">
    <property type="entry name" value="PSI_RLU"/>
    <property type="match status" value="1"/>
</dbReference>
<dbReference type="InterPro" id="IPR020103">
    <property type="entry name" value="PsdUridine_synth_cat_dom_sf"/>
</dbReference>
<dbReference type="GO" id="GO:0000455">
    <property type="term" value="P:enzyme-directed rRNA pseudouridine synthesis"/>
    <property type="evidence" value="ECO:0007669"/>
    <property type="project" value="TreeGrafter"/>
</dbReference>
<dbReference type="Pfam" id="PF00849">
    <property type="entry name" value="PseudoU_synth_2"/>
    <property type="match status" value="1"/>
</dbReference>
<evidence type="ECO:0000313" key="6">
    <source>
        <dbReference type="Proteomes" id="UP000317078"/>
    </source>
</evidence>
<evidence type="ECO:0000313" key="5">
    <source>
        <dbReference type="EMBL" id="TPG46926.1"/>
    </source>
</evidence>
<dbReference type="CDD" id="cd02869">
    <property type="entry name" value="PseudoU_synth_RluA_like"/>
    <property type="match status" value="1"/>
</dbReference>
<gene>
    <name evidence="5" type="ORF">EAH89_24310</name>
</gene>
<dbReference type="AlphaFoldDB" id="A0A502FBZ4"/>
<dbReference type="OrthoDB" id="9807829at2"/>
<dbReference type="PANTHER" id="PTHR21600">
    <property type="entry name" value="MITOCHONDRIAL RNA PSEUDOURIDINE SYNTHASE"/>
    <property type="match status" value="1"/>
</dbReference>
<dbReference type="GO" id="GO:0009982">
    <property type="term" value="F:pseudouridine synthase activity"/>
    <property type="evidence" value="ECO:0007669"/>
    <property type="project" value="InterPro"/>
</dbReference>
<dbReference type="SUPFAM" id="SSF55120">
    <property type="entry name" value="Pseudouridine synthase"/>
    <property type="match status" value="1"/>
</dbReference>
<proteinExistence type="inferred from homology"/>
<keyword evidence="6" id="KW-1185">Reference proteome</keyword>
<protein>
    <submittedName>
        <fullName evidence="5">RNA pseudouridine synthase</fullName>
    </submittedName>
</protein>
<sequence>MRDPSSLPGWLAARVLHIRPDVLVIDKPAGLPIDPGRPPAATPTALAARPGRNAPGGGGNTPRGKGQPARGTKPSLADWLPLLQLGRRHPPQPVHRLDTDTAGCLVLGRTRPSLGLLGALFADRRAEKTYWAVVAGRPRTAAGTLDAPLRKVSTREAGWRMEAHPEGQPARTAWRLLGGAETGEGPLSWLELRPETGRTHQLRVHCALLGCPILGDPLYGAGRERGGPMHLLARAIALPLDPPLAAEAPVPPEMAAAFARCGAPLAATPPRLPLPPDPS</sequence>
<evidence type="ECO:0000259" key="4">
    <source>
        <dbReference type="Pfam" id="PF00849"/>
    </source>
</evidence>
<reference evidence="5 6" key="1">
    <citation type="journal article" date="2019" name="Environ. Microbiol.">
        <title>Species interactions and distinct microbial communities in high Arctic permafrost affected cryosols are associated with the CH4 and CO2 gas fluxes.</title>
        <authorList>
            <person name="Altshuler I."/>
            <person name="Hamel J."/>
            <person name="Turney S."/>
            <person name="Magnuson E."/>
            <person name="Levesque R."/>
            <person name="Greer C."/>
            <person name="Whyte L.G."/>
        </authorList>
    </citation>
    <scope>NUCLEOTIDE SEQUENCE [LARGE SCALE GENOMIC DNA]</scope>
    <source>
        <strain evidence="5 6">S9.3B</strain>
    </source>
</reference>
<feature type="compositionally biased region" description="Low complexity" evidence="3">
    <location>
        <begin position="42"/>
        <end position="53"/>
    </location>
</feature>
<dbReference type="Gene3D" id="3.30.2350.10">
    <property type="entry name" value="Pseudouridine synthase"/>
    <property type="match status" value="1"/>
</dbReference>
<accession>A0A502FBZ4</accession>
<dbReference type="Proteomes" id="UP000317078">
    <property type="component" value="Unassembled WGS sequence"/>
</dbReference>
<dbReference type="GO" id="GO:0003723">
    <property type="term" value="F:RNA binding"/>
    <property type="evidence" value="ECO:0007669"/>
    <property type="project" value="InterPro"/>
</dbReference>
<feature type="domain" description="Pseudouridine synthase RsuA/RluA-like" evidence="4">
    <location>
        <begin position="21"/>
        <end position="207"/>
    </location>
</feature>
<feature type="region of interest" description="Disordered" evidence="3">
    <location>
        <begin position="30"/>
        <end position="74"/>
    </location>
</feature>
<evidence type="ECO:0000256" key="1">
    <source>
        <dbReference type="ARBA" id="ARBA00010876"/>
    </source>
</evidence>